<reference evidence="4 5" key="1">
    <citation type="submission" date="2016-01" db="EMBL/GenBank/DDBJ databases">
        <title>Genome sequence of the yeast Holleya sinecauda.</title>
        <authorList>
            <person name="Dietrich F.S."/>
        </authorList>
    </citation>
    <scope>NUCLEOTIDE SEQUENCE [LARGE SCALE GENOMIC DNA]</scope>
    <source>
        <strain evidence="4 5">ATCC 58844</strain>
    </source>
</reference>
<keyword evidence="5" id="KW-1185">Reference proteome</keyword>
<evidence type="ECO:0000256" key="3">
    <source>
        <dbReference type="PIRNR" id="PIRNR027081"/>
    </source>
</evidence>
<dbReference type="PANTHER" id="PTHR13348:SF0">
    <property type="entry name" value="RIBONUCLEASE P PROTEIN SUBUNIT P29"/>
    <property type="match status" value="1"/>
</dbReference>
<dbReference type="PIRSF" id="PIRSF027081">
    <property type="entry name" value="RNase_P/MRP_p29_subunit"/>
    <property type="match status" value="1"/>
</dbReference>
<dbReference type="Proteomes" id="UP000243052">
    <property type="component" value="Chromosome ii"/>
</dbReference>
<sequence length="271" mass="31282">MDRIQPFITNCILARSFTNPSKPIDDKRLLETLMIQPTDGGLSNRLRKRKVNLLAEDGSLLQVKHENYKTINKNSKVALREYINKARSSSAMARKIANDKKFGTWEELETYLLINDQDLYSSLPKYDQFKPMHEELWCEYMLELLEVKTDPSQGLKLNGEAALQKLSMADYNGSLLKVTKSRNKNLEGIEGLVLWDAQKSFILLCKGKIVDTVKCIPKKGTVFTFEIPINAEESLQYSIMGDRFKYRSSDRAGRKFKARRCDDLLYYINME</sequence>
<evidence type="ECO:0000256" key="1">
    <source>
        <dbReference type="ARBA" id="ARBA00004123"/>
    </source>
</evidence>
<dbReference type="SMART" id="SM00538">
    <property type="entry name" value="POP4"/>
    <property type="match status" value="1"/>
</dbReference>
<dbReference type="GO" id="GO:0030677">
    <property type="term" value="C:ribonuclease P complex"/>
    <property type="evidence" value="ECO:0007669"/>
    <property type="project" value="InterPro"/>
</dbReference>
<dbReference type="GO" id="GO:0006364">
    <property type="term" value="P:rRNA processing"/>
    <property type="evidence" value="ECO:0007669"/>
    <property type="project" value="TreeGrafter"/>
</dbReference>
<dbReference type="InterPro" id="IPR023534">
    <property type="entry name" value="Rof/RNase_P-like"/>
</dbReference>
<name>A0A109UY76_9SACH</name>
<comment type="subcellular location">
    <subcellularLocation>
        <location evidence="1">Nucleus</location>
    </subcellularLocation>
</comment>
<dbReference type="GO" id="GO:0033204">
    <property type="term" value="F:ribonuclease P RNA binding"/>
    <property type="evidence" value="ECO:0007669"/>
    <property type="project" value="InterPro"/>
</dbReference>
<dbReference type="InterPro" id="IPR016848">
    <property type="entry name" value="RNase_P/MRP_Rpp29-subunit"/>
</dbReference>
<proteinExistence type="inferred from homology"/>
<dbReference type="STRING" id="45286.A0A109UY76"/>
<dbReference type="Gene3D" id="2.30.30.210">
    <property type="entry name" value="Ribonuclease P/MRP, subunit p29"/>
    <property type="match status" value="1"/>
</dbReference>
<dbReference type="GO" id="GO:0001682">
    <property type="term" value="P:tRNA 5'-leader removal"/>
    <property type="evidence" value="ECO:0007669"/>
    <property type="project" value="InterPro"/>
</dbReference>
<comment type="similarity">
    <text evidence="2">Belongs to the eukaryotic/archaeal RNase P protein component 1 family.</text>
</comment>
<dbReference type="AlphaFoldDB" id="A0A109UY76"/>
<keyword evidence="3" id="KW-0539">Nucleus</keyword>
<dbReference type="SUPFAM" id="SSF101744">
    <property type="entry name" value="Rof/RNase P subunit-like"/>
    <property type="match status" value="1"/>
</dbReference>
<organism evidence="4 5">
    <name type="scientific">Eremothecium sinecaudum</name>
    <dbReference type="NCBI Taxonomy" id="45286"/>
    <lineage>
        <taxon>Eukaryota</taxon>
        <taxon>Fungi</taxon>
        <taxon>Dikarya</taxon>
        <taxon>Ascomycota</taxon>
        <taxon>Saccharomycotina</taxon>
        <taxon>Saccharomycetes</taxon>
        <taxon>Saccharomycetales</taxon>
        <taxon>Saccharomycetaceae</taxon>
        <taxon>Eremothecium</taxon>
    </lineage>
</organism>
<keyword evidence="3" id="KW-0819">tRNA processing</keyword>
<accession>A0A109UY76</accession>
<protein>
    <recommendedName>
        <fullName evidence="3">Ribonuclease P protein subunit</fullName>
    </recommendedName>
</protein>
<evidence type="ECO:0000256" key="2">
    <source>
        <dbReference type="ARBA" id="ARBA00006181"/>
    </source>
</evidence>
<evidence type="ECO:0000313" key="4">
    <source>
        <dbReference type="EMBL" id="AMD19312.1"/>
    </source>
</evidence>
<dbReference type="InterPro" id="IPR002730">
    <property type="entry name" value="Rpp29/RNP1"/>
</dbReference>
<dbReference type="GO" id="GO:0000172">
    <property type="term" value="C:ribonuclease MRP complex"/>
    <property type="evidence" value="ECO:0007669"/>
    <property type="project" value="InterPro"/>
</dbReference>
<dbReference type="PANTHER" id="PTHR13348">
    <property type="entry name" value="RIBONUCLEASE P SUBUNIT P29"/>
    <property type="match status" value="1"/>
</dbReference>
<dbReference type="EMBL" id="CP014242">
    <property type="protein sequence ID" value="AMD19312.1"/>
    <property type="molecule type" value="Genomic_DNA"/>
</dbReference>
<dbReference type="RefSeq" id="XP_017986308.1">
    <property type="nucleotide sequence ID" value="XM_018130819.1"/>
</dbReference>
<evidence type="ECO:0000313" key="5">
    <source>
        <dbReference type="Proteomes" id="UP000243052"/>
    </source>
</evidence>
<dbReference type="GeneID" id="28721592"/>
<dbReference type="Pfam" id="PF01868">
    <property type="entry name" value="RNase_P-MRP_p29"/>
    <property type="match status" value="1"/>
</dbReference>
<dbReference type="InterPro" id="IPR036980">
    <property type="entry name" value="RNase_P/MRP_Rpp29_sf"/>
</dbReference>
<dbReference type="OrthoDB" id="124041at2759"/>
<dbReference type="GO" id="GO:0005634">
    <property type="term" value="C:nucleus"/>
    <property type="evidence" value="ECO:0007669"/>
    <property type="project" value="UniProtKB-SubCell"/>
</dbReference>
<gene>
    <name evidence="4" type="ORF">AW171_hschr21137</name>
</gene>